<dbReference type="InterPro" id="IPR033438">
    <property type="entry name" value="MOLO1"/>
</dbReference>
<dbReference type="PANTHER" id="PTHR33748:SF6">
    <property type="entry name" value="TPM_PHOSPHATASE DOMAIN-CONTAINING PROTEIN"/>
    <property type="match status" value="1"/>
</dbReference>
<organism evidence="2 3">
    <name type="scientific">Dictyocaulus viviparus</name>
    <name type="common">Bovine lungworm</name>
    <dbReference type="NCBI Taxonomy" id="29172"/>
    <lineage>
        <taxon>Eukaryota</taxon>
        <taxon>Metazoa</taxon>
        <taxon>Ecdysozoa</taxon>
        <taxon>Nematoda</taxon>
        <taxon>Chromadorea</taxon>
        <taxon>Rhabditida</taxon>
        <taxon>Rhabditina</taxon>
        <taxon>Rhabditomorpha</taxon>
        <taxon>Strongyloidea</taxon>
        <taxon>Metastrongylidae</taxon>
        <taxon>Dictyocaulus</taxon>
    </lineage>
</organism>
<dbReference type="EMBL" id="KN716237">
    <property type="protein sequence ID" value="KJH49359.1"/>
    <property type="molecule type" value="Genomic_DNA"/>
</dbReference>
<proteinExistence type="predicted"/>
<dbReference type="AlphaFoldDB" id="A0A0D8Y009"/>
<feature type="signal peptide" evidence="1">
    <location>
        <begin position="1"/>
        <end position="19"/>
    </location>
</feature>
<reference evidence="3" key="2">
    <citation type="journal article" date="2016" name="Sci. Rep.">
        <title>Dictyocaulus viviparus genome, variome and transcriptome elucidate lungworm biology and support future intervention.</title>
        <authorList>
            <person name="McNulty S.N."/>
            <person name="Strube C."/>
            <person name="Rosa B.A."/>
            <person name="Martin J.C."/>
            <person name="Tyagi R."/>
            <person name="Choi Y.J."/>
            <person name="Wang Q."/>
            <person name="Hallsworth Pepin K."/>
            <person name="Zhang X."/>
            <person name="Ozersky P."/>
            <person name="Wilson R.K."/>
            <person name="Sternberg P.W."/>
            <person name="Gasser R.B."/>
            <person name="Mitreva M."/>
        </authorList>
    </citation>
    <scope>NUCLEOTIDE SEQUENCE [LARGE SCALE GENOMIC DNA]</scope>
    <source>
        <strain evidence="3">HannoverDv2000</strain>
    </source>
</reference>
<evidence type="ECO:0000313" key="3">
    <source>
        <dbReference type="Proteomes" id="UP000053766"/>
    </source>
</evidence>
<dbReference type="Proteomes" id="UP000053766">
    <property type="component" value="Unassembled WGS sequence"/>
</dbReference>
<dbReference type="PANTHER" id="PTHR33748">
    <property type="entry name" value="PROTEIN CBG04600"/>
    <property type="match status" value="1"/>
</dbReference>
<evidence type="ECO:0000256" key="1">
    <source>
        <dbReference type="SAM" id="SignalP"/>
    </source>
</evidence>
<accession>A0A0D8Y009</accession>
<dbReference type="Pfam" id="PF17175">
    <property type="entry name" value="MOLO1"/>
    <property type="match status" value="1"/>
</dbReference>
<dbReference type="STRING" id="29172.A0A0D8Y009"/>
<dbReference type="Gene3D" id="3.10.310.50">
    <property type="match status" value="1"/>
</dbReference>
<dbReference type="OrthoDB" id="5793716at2759"/>
<dbReference type="GO" id="GO:0005892">
    <property type="term" value="C:acetylcholine-gated channel complex"/>
    <property type="evidence" value="ECO:0007669"/>
    <property type="project" value="InterPro"/>
</dbReference>
<keyword evidence="3" id="KW-1185">Reference proteome</keyword>
<evidence type="ECO:0000313" key="2">
    <source>
        <dbReference type="EMBL" id="KJH49359.1"/>
    </source>
</evidence>
<evidence type="ECO:0008006" key="4">
    <source>
        <dbReference type="Google" id="ProtNLM"/>
    </source>
</evidence>
<feature type="chain" id="PRO_5002336099" description="TPM domain-containing protein" evidence="1">
    <location>
        <begin position="20"/>
        <end position="201"/>
    </location>
</feature>
<sequence length="201" mass="22710">MLLLLLSLVIPALQQQWDATQFPNPQKGGYKQCKMRSASNVCDPDEVLSEPDRYRLHSELLRISSRTGNTGNTYCDRKGVDVILVVVRQGSQQLADELSKLWHIDDQCKKSVVFVMSSNNRHLYYSSLVSTGLSDDEIQSIMASSDMQLQAGHFMPTLLNIFKQVAKKTDFTLTPPRENHHKAGSPRAYHVAFLFILLICL</sequence>
<keyword evidence="1" id="KW-0732">Signal</keyword>
<protein>
    <recommendedName>
        <fullName evidence="4">TPM domain-containing protein</fullName>
    </recommendedName>
</protein>
<name>A0A0D8Y009_DICVI</name>
<reference evidence="2 3" key="1">
    <citation type="submission" date="2013-11" db="EMBL/GenBank/DDBJ databases">
        <title>Draft genome of the bovine lungworm Dictyocaulus viviparus.</title>
        <authorList>
            <person name="Mitreva M."/>
        </authorList>
    </citation>
    <scope>NUCLEOTIDE SEQUENCE [LARGE SCALE GENOMIC DNA]</scope>
    <source>
        <strain evidence="2 3">HannoverDv2000</strain>
    </source>
</reference>
<gene>
    <name evidence="2" type="ORF">DICVIV_04499</name>
</gene>